<evidence type="ECO:0000256" key="9">
    <source>
        <dbReference type="ARBA" id="ARBA00023136"/>
    </source>
</evidence>
<dbReference type="InterPro" id="IPR005225">
    <property type="entry name" value="Small_GTP-bd"/>
</dbReference>
<evidence type="ECO:0000259" key="13">
    <source>
        <dbReference type="PROSITE" id="PS51713"/>
    </source>
</evidence>
<dbReference type="InterPro" id="IPR006073">
    <property type="entry name" value="GTP-bd"/>
</dbReference>
<dbReference type="Gene3D" id="3.30.300.20">
    <property type="match status" value="1"/>
</dbReference>
<dbReference type="InterPro" id="IPR009019">
    <property type="entry name" value="KH_sf_prok-type"/>
</dbReference>
<dbReference type="Gene3D" id="3.40.50.300">
    <property type="entry name" value="P-loop containing nucleotide triphosphate hydrolases"/>
    <property type="match status" value="1"/>
</dbReference>
<dbReference type="GO" id="GO:0019843">
    <property type="term" value="F:rRNA binding"/>
    <property type="evidence" value="ECO:0007669"/>
    <property type="project" value="TreeGrafter"/>
</dbReference>
<dbReference type="InterPro" id="IPR036397">
    <property type="entry name" value="RNaseH_sf"/>
</dbReference>
<evidence type="ECO:0000256" key="1">
    <source>
        <dbReference type="ARBA" id="ARBA00004651"/>
    </source>
</evidence>
<proteinExistence type="inferred from homology"/>
<dbReference type="Gene3D" id="3.30.420.10">
    <property type="entry name" value="Ribonuclease H-like superfamily/Ribonuclease H"/>
    <property type="match status" value="1"/>
</dbReference>
<organism evidence="14 15">
    <name type="scientific">Trichonephila clavata</name>
    <name type="common">Joro spider</name>
    <name type="synonym">Nephila clavata</name>
    <dbReference type="NCBI Taxonomy" id="2740835"/>
    <lineage>
        <taxon>Eukaryota</taxon>
        <taxon>Metazoa</taxon>
        <taxon>Ecdysozoa</taxon>
        <taxon>Arthropoda</taxon>
        <taxon>Chelicerata</taxon>
        <taxon>Arachnida</taxon>
        <taxon>Araneae</taxon>
        <taxon>Araneomorphae</taxon>
        <taxon>Entelegynae</taxon>
        <taxon>Araneoidea</taxon>
        <taxon>Nephilidae</taxon>
        <taxon>Trichonephila</taxon>
    </lineage>
</organism>
<dbReference type="InterPro" id="IPR012337">
    <property type="entry name" value="RNaseH-like_sf"/>
</dbReference>
<evidence type="ECO:0000256" key="3">
    <source>
        <dbReference type="ARBA" id="ARBA00019149"/>
    </source>
</evidence>
<evidence type="ECO:0000256" key="5">
    <source>
        <dbReference type="ARBA" id="ARBA00022692"/>
    </source>
</evidence>
<dbReference type="NCBIfam" id="TIGR00436">
    <property type="entry name" value="era"/>
    <property type="match status" value="1"/>
</dbReference>
<dbReference type="PROSITE" id="PS51713">
    <property type="entry name" value="G_ERA"/>
    <property type="match status" value="1"/>
</dbReference>
<feature type="transmembrane region" description="Helical" evidence="12">
    <location>
        <begin position="95"/>
        <end position="116"/>
    </location>
</feature>
<keyword evidence="9 12" id="KW-0472">Membrane</keyword>
<dbReference type="SUPFAM" id="SSF54814">
    <property type="entry name" value="Prokaryotic type KH domain (KH-domain type II)"/>
    <property type="match status" value="1"/>
</dbReference>
<gene>
    <name evidence="14" type="primary">era</name>
    <name evidence="14" type="ORF">TNCT_506561</name>
</gene>
<dbReference type="InterPro" id="IPR003317">
    <property type="entry name" value="Cyt-d_oxidase_su2"/>
</dbReference>
<feature type="region of interest" description="G4" evidence="11">
    <location>
        <begin position="293"/>
        <end position="296"/>
    </location>
</feature>
<evidence type="ECO:0000256" key="7">
    <source>
        <dbReference type="ARBA" id="ARBA00022989"/>
    </source>
</evidence>
<feature type="region of interest" description="G5" evidence="11">
    <location>
        <begin position="322"/>
        <end position="324"/>
    </location>
</feature>
<dbReference type="SUPFAM" id="SSF52540">
    <property type="entry name" value="P-loop containing nucleoside triphosphate hydrolases"/>
    <property type="match status" value="1"/>
</dbReference>
<dbReference type="OrthoDB" id="8954335at2759"/>
<keyword evidence="5 12" id="KW-0812">Transmembrane</keyword>
<dbReference type="NCBIfam" id="TIGR00231">
    <property type="entry name" value="small_GTP"/>
    <property type="match status" value="1"/>
</dbReference>
<comment type="caution">
    <text evidence="14">The sequence shown here is derived from an EMBL/GenBank/DDBJ whole genome shotgun (WGS) entry which is preliminary data.</text>
</comment>
<evidence type="ECO:0000256" key="8">
    <source>
        <dbReference type="ARBA" id="ARBA00023134"/>
    </source>
</evidence>
<name>A0A8X6KFL7_TRICU</name>
<dbReference type="GO" id="GO:0043024">
    <property type="term" value="F:ribosomal small subunit binding"/>
    <property type="evidence" value="ECO:0007669"/>
    <property type="project" value="TreeGrafter"/>
</dbReference>
<feature type="transmembrane region" description="Helical" evidence="12">
    <location>
        <begin position="136"/>
        <end position="158"/>
    </location>
</feature>
<evidence type="ECO:0000256" key="12">
    <source>
        <dbReference type="SAM" id="Phobius"/>
    </source>
</evidence>
<feature type="transmembrane region" description="Helical" evidence="12">
    <location>
        <begin position="52"/>
        <end position="74"/>
    </location>
</feature>
<dbReference type="InterPro" id="IPR030388">
    <property type="entry name" value="G_ERA_dom"/>
</dbReference>
<keyword evidence="8 11" id="KW-0342">GTP-binding</keyword>
<dbReference type="GO" id="GO:0005829">
    <property type="term" value="C:cytosol"/>
    <property type="evidence" value="ECO:0007669"/>
    <property type="project" value="TreeGrafter"/>
</dbReference>
<dbReference type="InterPro" id="IPR015946">
    <property type="entry name" value="KH_dom-like_a/b"/>
</dbReference>
<dbReference type="GO" id="GO:0000028">
    <property type="term" value="P:ribosomal small subunit assembly"/>
    <property type="evidence" value="ECO:0007669"/>
    <property type="project" value="TreeGrafter"/>
</dbReference>
<dbReference type="Pfam" id="PF02322">
    <property type="entry name" value="Cyt_bd_oxida_II"/>
    <property type="match status" value="1"/>
</dbReference>
<dbReference type="Pfam" id="PF10108">
    <property type="entry name" value="DNA_pol_B_exo2"/>
    <property type="match status" value="1"/>
</dbReference>
<dbReference type="EMBL" id="BMAO01021165">
    <property type="protein sequence ID" value="GFQ72259.1"/>
    <property type="molecule type" value="Genomic_DNA"/>
</dbReference>
<protein>
    <recommendedName>
        <fullName evidence="3">GTPase Era, mitochondrial</fullName>
    </recommendedName>
    <alternativeName>
        <fullName evidence="10">ERA-like protein 1</fullName>
    </alternativeName>
</protein>
<dbReference type="CDD" id="cd04163">
    <property type="entry name" value="Era"/>
    <property type="match status" value="1"/>
</dbReference>
<keyword evidence="15" id="KW-1185">Reference proteome</keyword>
<accession>A0A8X6KFL7</accession>
<dbReference type="Proteomes" id="UP000887116">
    <property type="component" value="Unassembled WGS sequence"/>
</dbReference>
<evidence type="ECO:0000256" key="10">
    <source>
        <dbReference type="ARBA" id="ARBA00030975"/>
    </source>
</evidence>
<dbReference type="PANTHER" id="PTHR42698">
    <property type="entry name" value="GTPASE ERA"/>
    <property type="match status" value="1"/>
</dbReference>
<keyword evidence="6 11" id="KW-0547">Nucleotide-binding</keyword>
<dbReference type="CDD" id="cd22534">
    <property type="entry name" value="KH-II_Era"/>
    <property type="match status" value="1"/>
</dbReference>
<dbReference type="NCBIfam" id="NF000908">
    <property type="entry name" value="PRK00089.1"/>
    <property type="match status" value="1"/>
</dbReference>
<keyword evidence="7 12" id="KW-1133">Transmembrane helix</keyword>
<dbReference type="InterPro" id="IPR005662">
    <property type="entry name" value="GTPase_Era-like"/>
</dbReference>
<dbReference type="InterPro" id="IPR027417">
    <property type="entry name" value="P-loop_NTPase"/>
</dbReference>
<dbReference type="AlphaFoldDB" id="A0A8X6KFL7"/>
<dbReference type="GO" id="GO:0005886">
    <property type="term" value="C:plasma membrane"/>
    <property type="evidence" value="ECO:0007669"/>
    <property type="project" value="UniProtKB-SubCell"/>
</dbReference>
<evidence type="ECO:0000256" key="2">
    <source>
        <dbReference type="ARBA" id="ARBA00007921"/>
    </source>
</evidence>
<evidence type="ECO:0000313" key="15">
    <source>
        <dbReference type="Proteomes" id="UP000887116"/>
    </source>
</evidence>
<comment type="similarity">
    <text evidence="2 11">Belongs to the TRAFAC class TrmE-Era-EngA-EngB-Septin-like GTPase superfamily. Era GTPase family.</text>
</comment>
<dbReference type="PANTHER" id="PTHR42698:SF1">
    <property type="entry name" value="GTPASE ERA, MITOCHONDRIAL"/>
    <property type="match status" value="1"/>
</dbReference>
<feature type="region of interest" description="G1" evidence="11">
    <location>
        <begin position="182"/>
        <end position="189"/>
    </location>
</feature>
<dbReference type="CDD" id="cd05782">
    <property type="entry name" value="DNA_polB_like1_exo"/>
    <property type="match status" value="1"/>
</dbReference>
<evidence type="ECO:0000313" key="14">
    <source>
        <dbReference type="EMBL" id="GFQ72259.1"/>
    </source>
</evidence>
<evidence type="ECO:0000256" key="6">
    <source>
        <dbReference type="ARBA" id="ARBA00022741"/>
    </source>
</evidence>
<dbReference type="GO" id="GO:0005525">
    <property type="term" value="F:GTP binding"/>
    <property type="evidence" value="ECO:0007669"/>
    <property type="project" value="UniProtKB-UniRule"/>
</dbReference>
<feature type="domain" description="Era-type G" evidence="13">
    <location>
        <begin position="180"/>
        <end position="343"/>
    </location>
</feature>
<dbReference type="Pfam" id="PF01926">
    <property type="entry name" value="MMR_HSR1"/>
    <property type="match status" value="1"/>
</dbReference>
<dbReference type="SUPFAM" id="SSF53098">
    <property type="entry name" value="Ribonuclease H-like"/>
    <property type="match status" value="1"/>
</dbReference>
<dbReference type="InterPro" id="IPR019288">
    <property type="entry name" value="3'-5'_exonuclease_PolB-like"/>
</dbReference>
<dbReference type="HAMAP" id="MF_00367">
    <property type="entry name" value="GTPase_Era"/>
    <property type="match status" value="1"/>
</dbReference>
<reference evidence="14" key="1">
    <citation type="submission" date="2020-07" db="EMBL/GenBank/DDBJ databases">
        <title>Multicomponent nature underlies the extraordinary mechanical properties of spider dragline silk.</title>
        <authorList>
            <person name="Kono N."/>
            <person name="Nakamura H."/>
            <person name="Mori M."/>
            <person name="Yoshida Y."/>
            <person name="Ohtoshi R."/>
            <person name="Malay A.D."/>
            <person name="Moran D.A.P."/>
            <person name="Tomita M."/>
            <person name="Numata K."/>
            <person name="Arakawa K."/>
        </authorList>
    </citation>
    <scope>NUCLEOTIDE SEQUENCE</scope>
</reference>
<sequence>MDGFDLGIGILLPFAPSDKCRDHMISSIAPFWDGNETWLVLGGGGLFAAFPLAYSILMPAFYIPIIIMLLGLIVRGVSFEFRFKAEGKYRRLWDYAFHFGSLGAAFCQGMILGAFIHGVEVNGRNFSGGQFDWASAFSLMTGIAVIFGYALLGSTWLIMKTENITQEWARKVASYTLGFVAGLPNAGKSTLINSIIGKKIAIVTPKVQTTRTQIRGIATCNNTQIVFTDSPGIFSVETKLEKALVKSAWSAIKGDDITLLLVDASNYLKNIERIKTIFARLQRTKGRCILVINKTDLVKRPELKMAHEHLNLLYKFEKVFTISALKNDGLSDLMNCLSEVAPVSPWFYEEDQITDSSTNFLSAEITREKLFLNLREELPYSTAVITEQFEEKKDKSLVIKQIIFVLKDSHKKIVLGKDGNVNSCKNLLNISDDSSVEEKRDALTKYHLEITNGQNSFLRQPFHLVVVISFLLCNISYQSGYEVFTLQEIRSGGTLNSSEKELVKGFFNYISEKKPRLVSFNGRTFDIPVLKYRAMVHGIQAEYFHKAGDKWNSYNQRYSSDWHCDLLESLSDFGASARVKMNEVCAAFNLPGKIGVDGSQVMGLYDSGKIQEIRDYCETDVINTYLIYLRFMHHQGRITTESYNKSVEELLLECEKKEYLKKFKEEWQVTCGGSFYIEFK</sequence>
<feature type="region of interest" description="G3" evidence="11">
    <location>
        <begin position="229"/>
        <end position="232"/>
    </location>
</feature>
<keyword evidence="4" id="KW-1003">Cell membrane</keyword>
<comment type="subcellular location">
    <subcellularLocation>
        <location evidence="1">Cell membrane</location>
        <topology evidence="1">Multi-pass membrane protein</topology>
    </subcellularLocation>
</comment>
<evidence type="ECO:0000256" key="4">
    <source>
        <dbReference type="ARBA" id="ARBA00022475"/>
    </source>
</evidence>
<feature type="region of interest" description="G2" evidence="11">
    <location>
        <begin position="208"/>
        <end position="212"/>
    </location>
</feature>
<dbReference type="NCBIfam" id="TIGR00203">
    <property type="entry name" value="cydB"/>
    <property type="match status" value="1"/>
</dbReference>
<evidence type="ECO:0000256" key="11">
    <source>
        <dbReference type="PROSITE-ProRule" id="PRU01050"/>
    </source>
</evidence>